<dbReference type="InterPro" id="IPR016181">
    <property type="entry name" value="Acyl_CoA_acyltransferase"/>
</dbReference>
<dbReference type="PROSITE" id="PS51186">
    <property type="entry name" value="GNAT"/>
    <property type="match status" value="1"/>
</dbReference>
<dbReference type="Pfam" id="PF13302">
    <property type="entry name" value="Acetyltransf_3"/>
    <property type="match status" value="1"/>
</dbReference>
<evidence type="ECO:0000313" key="3">
    <source>
        <dbReference type="Proteomes" id="UP001501705"/>
    </source>
</evidence>
<dbReference type="PANTHER" id="PTHR43441:SF11">
    <property type="entry name" value="RIBOSOMAL-PROTEIN-SERINE ACETYLTRANSFERASE"/>
    <property type="match status" value="1"/>
</dbReference>
<gene>
    <name evidence="2" type="ORF">GCM10009804_23250</name>
</gene>
<comment type="caution">
    <text evidence="2">The sequence shown here is derived from an EMBL/GenBank/DDBJ whole genome shotgun (WGS) entry which is preliminary data.</text>
</comment>
<dbReference type="InterPro" id="IPR000182">
    <property type="entry name" value="GNAT_dom"/>
</dbReference>
<protein>
    <recommendedName>
        <fullName evidence="1">N-acetyltransferase domain-containing protein</fullName>
    </recommendedName>
</protein>
<proteinExistence type="predicted"/>
<reference evidence="3" key="1">
    <citation type="journal article" date="2019" name="Int. J. Syst. Evol. Microbiol.">
        <title>The Global Catalogue of Microorganisms (GCM) 10K type strain sequencing project: providing services to taxonomists for standard genome sequencing and annotation.</title>
        <authorList>
            <consortium name="The Broad Institute Genomics Platform"/>
            <consortium name="The Broad Institute Genome Sequencing Center for Infectious Disease"/>
            <person name="Wu L."/>
            <person name="Ma J."/>
        </authorList>
    </citation>
    <scope>NUCLEOTIDE SEQUENCE [LARGE SCALE GENOMIC DNA]</scope>
    <source>
        <strain evidence="3">JCM 15572</strain>
    </source>
</reference>
<name>A0ABP4NQI7_9ACTN</name>
<dbReference type="Proteomes" id="UP001501705">
    <property type="component" value="Unassembled WGS sequence"/>
</dbReference>
<evidence type="ECO:0000259" key="1">
    <source>
        <dbReference type="PROSITE" id="PS51186"/>
    </source>
</evidence>
<evidence type="ECO:0000313" key="2">
    <source>
        <dbReference type="EMBL" id="GAA1565907.1"/>
    </source>
</evidence>
<organism evidence="2 3">
    <name type="scientific">Kribbella hippodromi</name>
    <dbReference type="NCBI Taxonomy" id="434347"/>
    <lineage>
        <taxon>Bacteria</taxon>
        <taxon>Bacillati</taxon>
        <taxon>Actinomycetota</taxon>
        <taxon>Actinomycetes</taxon>
        <taxon>Propionibacteriales</taxon>
        <taxon>Kribbellaceae</taxon>
        <taxon>Kribbella</taxon>
    </lineage>
</organism>
<dbReference type="Gene3D" id="3.40.630.30">
    <property type="match status" value="1"/>
</dbReference>
<keyword evidence="3" id="KW-1185">Reference proteome</keyword>
<feature type="domain" description="N-acetyltransferase" evidence="1">
    <location>
        <begin position="16"/>
        <end position="187"/>
    </location>
</feature>
<dbReference type="RefSeq" id="WP_344233433.1">
    <property type="nucleotide sequence ID" value="NZ_BAAAPH010000006.1"/>
</dbReference>
<accession>A0ABP4NQI7</accession>
<dbReference type="PANTHER" id="PTHR43441">
    <property type="entry name" value="RIBOSOMAL-PROTEIN-SERINE ACETYLTRANSFERASE"/>
    <property type="match status" value="1"/>
</dbReference>
<dbReference type="InterPro" id="IPR051908">
    <property type="entry name" value="Ribosomal_N-acetyltransferase"/>
</dbReference>
<dbReference type="EMBL" id="BAAAPH010000006">
    <property type="protein sequence ID" value="GAA1565907.1"/>
    <property type="molecule type" value="Genomic_DNA"/>
</dbReference>
<dbReference type="SUPFAM" id="SSF55729">
    <property type="entry name" value="Acyl-CoA N-acyltransferases (Nat)"/>
    <property type="match status" value="1"/>
</dbReference>
<sequence>MNSYPLFGVRVSTPVLELRAATDDVLDRLSGLVRAGKMHADPSPYDDPISFYEPDPDLRVAKWLRSMWRGRGTVDAEKWRLYFAVMVDDEPIGMQDLCGVHFSTFGTVTSFSWLSSDHRARGYGQEMRTAMLHLAFEGLGAKEATSDAFVDNQGSNAISRNLGYEPDGADWATREGEPALLNRWRLTRSAWEKQRRDDIELHNVDACHAFLPLT</sequence>